<feature type="transmembrane region" description="Helical" evidence="1">
    <location>
        <begin position="36"/>
        <end position="58"/>
    </location>
</feature>
<name>A0AAE9SAT3_9GAMM</name>
<keyword evidence="3" id="KW-1185">Reference proteome</keyword>
<feature type="transmembrane region" description="Helical" evidence="1">
    <location>
        <begin position="70"/>
        <end position="95"/>
    </location>
</feature>
<protein>
    <submittedName>
        <fullName evidence="2">Uncharacterized protein</fullName>
    </submittedName>
</protein>
<gene>
    <name evidence="2" type="ORF">NHF51_11775</name>
</gene>
<evidence type="ECO:0000256" key="1">
    <source>
        <dbReference type="SAM" id="Phobius"/>
    </source>
</evidence>
<keyword evidence="1" id="KW-0812">Transmembrane</keyword>
<sequence>MLMGMAMLVSLFMMVLVLVLVAVVMGVRVMMPVSLAGLHSAHPVVVVMDIPLMVVVVVNDQGARRWLPMSVLMVVIVAVLGMMLVFVLVFMFMIVPGDSCLAASAYATHINLPRCR</sequence>
<dbReference type="RefSeq" id="WP_252994494.1">
    <property type="nucleotide sequence ID" value="NZ_CP099717.1"/>
</dbReference>
<dbReference type="EMBL" id="CP099717">
    <property type="protein sequence ID" value="USV56045.1"/>
    <property type="molecule type" value="Genomic_DNA"/>
</dbReference>
<organism evidence="2 3">
    <name type="scientific">Aeromonas encheleia</name>
    <dbReference type="NCBI Taxonomy" id="73010"/>
    <lineage>
        <taxon>Bacteria</taxon>
        <taxon>Pseudomonadati</taxon>
        <taxon>Pseudomonadota</taxon>
        <taxon>Gammaproteobacteria</taxon>
        <taxon>Aeromonadales</taxon>
        <taxon>Aeromonadaceae</taxon>
        <taxon>Aeromonas</taxon>
    </lineage>
</organism>
<keyword evidence="1" id="KW-0472">Membrane</keyword>
<keyword evidence="1" id="KW-1133">Transmembrane helix</keyword>
<evidence type="ECO:0000313" key="3">
    <source>
        <dbReference type="Proteomes" id="UP001056890"/>
    </source>
</evidence>
<dbReference type="Proteomes" id="UP001056890">
    <property type="component" value="Chromosome"/>
</dbReference>
<evidence type="ECO:0000313" key="2">
    <source>
        <dbReference type="EMBL" id="USV56045.1"/>
    </source>
</evidence>
<proteinExistence type="predicted"/>
<reference evidence="2" key="1">
    <citation type="submission" date="2022-06" db="EMBL/GenBank/DDBJ databases">
        <title>Complete Genome of Aeromonas sp. Strain SOD01 Isolated from an Urban Freshwater Stream.</title>
        <authorList>
            <person name="Williams L.E."/>
            <person name="Brysgel T."/>
            <person name="Capestro E.M."/>
            <person name="Foltz G.V."/>
            <person name="Gardner A.E."/>
            <person name="Ingrassia J."/>
            <person name="Peterson E."/>
            <person name="Arruda J."/>
            <person name="Flaherty I."/>
            <person name="Hunt M."/>
            <person name="Pappas G."/>
            <person name="Ramsaran S."/>
            <person name="Rocha M."/>
        </authorList>
    </citation>
    <scope>NUCLEOTIDE SEQUENCE</scope>
    <source>
        <strain evidence="2">SOD01</strain>
    </source>
</reference>
<dbReference type="AlphaFoldDB" id="A0AAE9SAT3"/>
<accession>A0AAE9SAT3</accession>